<dbReference type="AlphaFoldDB" id="A0A088E9A4"/>
<gene>
    <name evidence="1" type="ORF">HA72_1766</name>
    <name evidence="2" type="ORF">MsedA_1802</name>
    <name evidence="3" type="ORF">MsedB_1804</name>
    <name evidence="4" type="ORF">MsedC_1802</name>
    <name evidence="5" type="ORF">MsedD_1803</name>
    <name evidence="6" type="ORF">MsedE_1804</name>
</gene>
<evidence type="ECO:0000313" key="1">
    <source>
        <dbReference type="EMBL" id="AIM27905.1"/>
    </source>
</evidence>
<evidence type="ECO:0000313" key="4">
    <source>
        <dbReference type="EMBL" id="AKV79230.1"/>
    </source>
</evidence>
<dbReference type="Proteomes" id="UP000061362">
    <property type="component" value="Chromosome"/>
</dbReference>
<dbReference type="EMBL" id="CP008822">
    <property type="protein sequence ID" value="AIM27905.1"/>
    <property type="molecule type" value="Genomic_DNA"/>
</dbReference>
<dbReference type="OMA" id="FHECSLD"/>
<dbReference type="EMBL" id="CP012175">
    <property type="protein sequence ID" value="AKV81475.1"/>
    <property type="molecule type" value="Genomic_DNA"/>
</dbReference>
<proteinExistence type="predicted"/>
<organism evidence="1 7">
    <name type="scientific">Metallosphaera sedula</name>
    <dbReference type="NCBI Taxonomy" id="43687"/>
    <lineage>
        <taxon>Archaea</taxon>
        <taxon>Thermoproteota</taxon>
        <taxon>Thermoprotei</taxon>
        <taxon>Sulfolobales</taxon>
        <taxon>Sulfolobaceae</taxon>
        <taxon>Metallosphaera</taxon>
    </lineage>
</organism>
<protein>
    <submittedName>
        <fullName evidence="1">PaREP1 domain containing protein</fullName>
    </submittedName>
</protein>
<dbReference type="EMBL" id="CP012176">
    <property type="protein sequence ID" value="AKV83712.1"/>
    <property type="molecule type" value="Genomic_DNA"/>
</dbReference>
<reference evidence="6 8" key="3">
    <citation type="submission" date="2015-07" db="EMBL/GenBank/DDBJ databases">
        <title>Physiological, transcriptional responses and genome re-sequencing of acid resistant extremely thermoacidophilic Metallosphaera sedula SARC-M1.</title>
        <authorList>
            <person name="Ai C."/>
            <person name="McCarthy S."/>
            <person name="Eckrich V."/>
            <person name="Rudrappa D."/>
            <person name="Qiu G."/>
            <person name="Blum P."/>
        </authorList>
    </citation>
    <scope>NUCLEOTIDE SEQUENCE [LARGE SCALE GENOMIC DNA]</scope>
    <source>
        <strain evidence="6 8">SARC-M1</strain>
    </source>
</reference>
<dbReference type="PATRIC" id="fig|43687.5.peg.1900"/>
<dbReference type="PANTHER" id="PTHR34237">
    <property type="entry name" value="PAREP8-RELATED"/>
    <property type="match status" value="1"/>
</dbReference>
<dbReference type="Proteomes" id="UP000056255">
    <property type="component" value="Chromosome"/>
</dbReference>
<dbReference type="Proteomes" id="UP000062475">
    <property type="component" value="Chromosome"/>
</dbReference>
<evidence type="ECO:0000313" key="6">
    <source>
        <dbReference type="EMBL" id="AKV83712.1"/>
    </source>
</evidence>
<accession>A0A088E9A4</accession>
<dbReference type="EMBL" id="CP012174">
    <property type="protein sequence ID" value="AKV79230.1"/>
    <property type="molecule type" value="Genomic_DNA"/>
</dbReference>
<dbReference type="EMBL" id="CP012173">
    <property type="protein sequence ID" value="AKV76979.1"/>
    <property type="molecule type" value="Genomic_DNA"/>
</dbReference>
<dbReference type="GeneID" id="91756279"/>
<dbReference type="PANTHER" id="PTHR34237:SF4">
    <property type="entry name" value="PAREP1 FAMILY PROTEIN"/>
    <property type="match status" value="1"/>
</dbReference>
<dbReference type="OrthoDB" id="42749at2157"/>
<evidence type="ECO:0000313" key="11">
    <source>
        <dbReference type="Proteomes" id="UP000062475"/>
    </source>
</evidence>
<reference evidence="1 7" key="1">
    <citation type="journal article" date="2014" name="J. Bacteriol.">
        <title>Role of an Archaeal PitA Transporter in the Copper and Arsenic Resistance of Metallosphaera sedula, an Extreme Thermoacidophile.</title>
        <authorList>
            <person name="McCarthy S."/>
            <person name="Ai C."/>
            <person name="Wheaton G."/>
            <person name="Tevatia R."/>
            <person name="Eckrich V."/>
            <person name="Kelly R."/>
            <person name="Blum P."/>
        </authorList>
    </citation>
    <scope>NUCLEOTIDE SEQUENCE [LARGE SCALE GENOMIC DNA]</scope>
    <source>
        <strain evidence="1 7">CuR1</strain>
    </source>
</reference>
<evidence type="ECO:0000313" key="5">
    <source>
        <dbReference type="EMBL" id="AKV81475.1"/>
    </source>
</evidence>
<dbReference type="InterPro" id="IPR010268">
    <property type="entry name" value="PaREP1"/>
</dbReference>
<dbReference type="RefSeq" id="WP_012021708.1">
    <property type="nucleotide sequence ID" value="NZ_AP019770.1"/>
</dbReference>
<evidence type="ECO:0000313" key="9">
    <source>
        <dbReference type="Proteomes" id="UP000061362"/>
    </source>
</evidence>
<dbReference type="Pfam" id="PF05942">
    <property type="entry name" value="PaREP1"/>
    <property type="match status" value="1"/>
</dbReference>
<reference evidence="9 10" key="2">
    <citation type="journal article" date="2015" name="Genome Announc.">
        <title>Complete Genome Sequences of Evolved Arsenate-Resistant Metallosphaera sedula Strains.</title>
        <authorList>
            <person name="Ai C."/>
            <person name="McCarthy S."/>
            <person name="Schackwitz W."/>
            <person name="Martin J."/>
            <person name="Lipzen A."/>
            <person name="Blum P."/>
        </authorList>
    </citation>
    <scope>NUCLEOTIDE SEQUENCE [LARGE SCALE GENOMIC DNA]</scope>
    <source>
        <strain evidence="4 10">ARS120-1</strain>
        <strain evidence="5 9">ARS120-2</strain>
        <strain evidence="2 12">ARS50-1</strain>
        <strain evidence="3 11">ARS50-2</strain>
    </source>
</reference>
<evidence type="ECO:0000313" key="12">
    <source>
        <dbReference type="Proteomes" id="UP000068832"/>
    </source>
</evidence>
<dbReference type="Proteomes" id="UP000068832">
    <property type="component" value="Chromosome"/>
</dbReference>
<dbReference type="Proteomes" id="UP000062398">
    <property type="component" value="Chromosome"/>
</dbReference>
<evidence type="ECO:0000313" key="3">
    <source>
        <dbReference type="EMBL" id="AKV76979.1"/>
    </source>
</evidence>
<evidence type="ECO:0000313" key="8">
    <source>
        <dbReference type="Proteomes" id="UP000056255"/>
    </source>
</evidence>
<dbReference type="Gene3D" id="1.20.120.330">
    <property type="entry name" value="Nucleotidyltransferases domain 2"/>
    <property type="match status" value="1"/>
</dbReference>
<dbReference type="Proteomes" id="UP000029084">
    <property type="component" value="Chromosome"/>
</dbReference>
<dbReference type="EMBL" id="CP012172">
    <property type="protein sequence ID" value="AKV74742.1"/>
    <property type="molecule type" value="Genomic_DNA"/>
</dbReference>
<evidence type="ECO:0000313" key="10">
    <source>
        <dbReference type="Proteomes" id="UP000062398"/>
    </source>
</evidence>
<name>A0A088E9A4_9CREN</name>
<evidence type="ECO:0000313" key="7">
    <source>
        <dbReference type="Proteomes" id="UP000029084"/>
    </source>
</evidence>
<evidence type="ECO:0000313" key="2">
    <source>
        <dbReference type="EMBL" id="AKV74742.1"/>
    </source>
</evidence>
<sequence length="120" mass="13455">MIVQTAADVYLEEADGLLEKGDVVQASEKYYKAAEEAVKLLALSRNLGIVKEVERKGKWSLDDLQEAVRELEKEMGGIEDLWKSAIVVLSTTLQPHILEKEVRKVKELVRISDGAYTLPD</sequence>